<sequence>MRYIVANWKQNKTLDKALLWCKDFVRLVGDMDLKNVTPIICPPAPFLEKLAGESALGMELAVQDISPYADGAHTGFVGINQVKQFCRYALVGHSERRESRDVVMEKISQCLHADIVPIVCFKSSTDYQIIKGAIYALEDPDNISVDGVYRPKNSHEVQNLVYEAKNFFGGESTIIYGGSVNTENAESLASISNLDGVLVGNASLNPLEFVDIVKKFL</sequence>
<dbReference type="InterPro" id="IPR000652">
    <property type="entry name" value="Triosephosphate_isomerase"/>
</dbReference>
<dbReference type="GO" id="GO:0006096">
    <property type="term" value="P:glycolytic process"/>
    <property type="evidence" value="ECO:0007669"/>
    <property type="project" value="UniProtKB-UniPathway"/>
</dbReference>
<dbReference type="Pfam" id="PF00121">
    <property type="entry name" value="TIM"/>
    <property type="match status" value="2"/>
</dbReference>
<comment type="catalytic activity">
    <reaction evidence="3">
        <text>D-glyceraldehyde 3-phosphate = dihydroxyacetone phosphate</text>
        <dbReference type="Rhea" id="RHEA:18585"/>
        <dbReference type="ChEBI" id="CHEBI:57642"/>
        <dbReference type="ChEBI" id="CHEBI:59776"/>
        <dbReference type="EC" id="5.3.1.1"/>
    </reaction>
</comment>
<dbReference type="UniPathway" id="UPA00109">
    <property type="reaction ID" value="UER00189"/>
</dbReference>
<name>A0A2H0XCL6_UNCKA</name>
<dbReference type="EC" id="5.3.1.1" evidence="3"/>
<dbReference type="GO" id="GO:0005829">
    <property type="term" value="C:cytosol"/>
    <property type="evidence" value="ECO:0007669"/>
    <property type="project" value="TreeGrafter"/>
</dbReference>
<dbReference type="PANTHER" id="PTHR21139">
    <property type="entry name" value="TRIOSEPHOSPHATE ISOMERASE"/>
    <property type="match status" value="1"/>
</dbReference>
<dbReference type="SUPFAM" id="SSF51351">
    <property type="entry name" value="Triosephosphate isomerase (TIM)"/>
    <property type="match status" value="1"/>
</dbReference>
<proteinExistence type="inferred from homology"/>
<keyword evidence="3" id="KW-0324">Glycolysis</keyword>
<dbReference type="AlphaFoldDB" id="A0A2H0XCL6"/>
<dbReference type="Proteomes" id="UP000231252">
    <property type="component" value="Unassembled WGS sequence"/>
</dbReference>
<comment type="pathway">
    <text evidence="3">Carbohydrate biosynthesis; gluconeogenesis.</text>
</comment>
<evidence type="ECO:0000256" key="3">
    <source>
        <dbReference type="RuleBase" id="RU363013"/>
    </source>
</evidence>
<keyword evidence="3" id="KW-0963">Cytoplasm</keyword>
<gene>
    <name evidence="4" type="ORF">COT50_00570</name>
</gene>
<dbReference type="GO" id="GO:0046166">
    <property type="term" value="P:glyceraldehyde-3-phosphate biosynthetic process"/>
    <property type="evidence" value="ECO:0007669"/>
    <property type="project" value="TreeGrafter"/>
</dbReference>
<keyword evidence="3" id="KW-0312">Gluconeogenesis</keyword>
<dbReference type="InterPro" id="IPR035990">
    <property type="entry name" value="TIM_sf"/>
</dbReference>
<keyword evidence="2 3" id="KW-0413">Isomerase</keyword>
<reference evidence="5" key="1">
    <citation type="submission" date="2017-09" db="EMBL/GenBank/DDBJ databases">
        <title>Depth-based differentiation of microbial function through sediment-hosted aquifers and enrichment of novel symbionts in the deep terrestrial subsurface.</title>
        <authorList>
            <person name="Probst A.J."/>
            <person name="Ladd B."/>
            <person name="Jarett J.K."/>
            <person name="Geller-Mcgrath D.E."/>
            <person name="Sieber C.M.K."/>
            <person name="Emerson J.B."/>
            <person name="Anantharaman K."/>
            <person name="Thomas B.C."/>
            <person name="Malmstrom R."/>
            <person name="Stieglmeier M."/>
            <person name="Klingl A."/>
            <person name="Woyke T."/>
            <person name="Ryan C.M."/>
            <person name="Banfield J.F."/>
        </authorList>
    </citation>
    <scope>NUCLEOTIDE SEQUENCE [LARGE SCALE GENOMIC DNA]</scope>
</reference>
<evidence type="ECO:0000313" key="5">
    <source>
        <dbReference type="Proteomes" id="UP000231252"/>
    </source>
</evidence>
<evidence type="ECO:0000256" key="2">
    <source>
        <dbReference type="ARBA" id="ARBA00023235"/>
    </source>
</evidence>
<dbReference type="UniPathway" id="UPA00138"/>
<accession>A0A2H0XCL6</accession>
<evidence type="ECO:0000256" key="1">
    <source>
        <dbReference type="ARBA" id="ARBA00007422"/>
    </source>
</evidence>
<dbReference type="EMBL" id="PEYU01000012">
    <property type="protein sequence ID" value="PIS22680.1"/>
    <property type="molecule type" value="Genomic_DNA"/>
</dbReference>
<dbReference type="PROSITE" id="PS51440">
    <property type="entry name" value="TIM_2"/>
    <property type="match status" value="1"/>
</dbReference>
<dbReference type="Gene3D" id="3.20.20.70">
    <property type="entry name" value="Aldolase class I"/>
    <property type="match status" value="1"/>
</dbReference>
<dbReference type="InterPro" id="IPR013785">
    <property type="entry name" value="Aldolase_TIM"/>
</dbReference>
<dbReference type="GO" id="GO:0004807">
    <property type="term" value="F:triose-phosphate isomerase activity"/>
    <property type="evidence" value="ECO:0007669"/>
    <property type="project" value="UniProtKB-EC"/>
</dbReference>
<dbReference type="CDD" id="cd00311">
    <property type="entry name" value="TIM"/>
    <property type="match status" value="1"/>
</dbReference>
<comment type="caution">
    <text evidence="4">The sequence shown here is derived from an EMBL/GenBank/DDBJ whole genome shotgun (WGS) entry which is preliminary data.</text>
</comment>
<dbReference type="PANTHER" id="PTHR21139:SF42">
    <property type="entry name" value="TRIOSEPHOSPHATE ISOMERASE"/>
    <property type="match status" value="1"/>
</dbReference>
<comment type="subunit">
    <text evidence="3">Homodimer.</text>
</comment>
<dbReference type="GO" id="GO:0006094">
    <property type="term" value="P:gluconeogenesis"/>
    <property type="evidence" value="ECO:0007669"/>
    <property type="project" value="UniProtKB-UniPathway"/>
</dbReference>
<organism evidence="4 5">
    <name type="scientific">candidate division WWE3 bacterium CG08_land_8_20_14_0_20_41_10</name>
    <dbReference type="NCBI Taxonomy" id="1975085"/>
    <lineage>
        <taxon>Bacteria</taxon>
        <taxon>Katanobacteria</taxon>
    </lineage>
</organism>
<evidence type="ECO:0000313" key="4">
    <source>
        <dbReference type="EMBL" id="PIS22680.1"/>
    </source>
</evidence>
<comment type="similarity">
    <text evidence="1 3">Belongs to the triosephosphate isomerase family.</text>
</comment>
<comment type="subcellular location">
    <subcellularLocation>
        <location evidence="3">Cytoplasm</location>
    </subcellularLocation>
</comment>
<comment type="pathway">
    <text evidence="3">Carbohydrate degradation; glycolysis; D-glyceraldehyde 3-phosphate from glycerone phosphate: step 1/1.</text>
</comment>
<dbReference type="GO" id="GO:0019563">
    <property type="term" value="P:glycerol catabolic process"/>
    <property type="evidence" value="ECO:0007669"/>
    <property type="project" value="TreeGrafter"/>
</dbReference>
<protein>
    <recommendedName>
        <fullName evidence="3">Triosephosphate isomerase</fullName>
        <ecNumber evidence="3">5.3.1.1</ecNumber>
    </recommendedName>
</protein>